<name>A0A2U9T6D7_9GAMM</name>
<gene>
    <name evidence="1" type="ORF">C9I47_1060</name>
    <name evidence="2" type="ORF">FKV24_017050</name>
</gene>
<sequence length="136" mass="15283">MRNFESINRHLKAAGYRLTEHDVDVVCIELSLEQGRRHQAIFLSELDDDDGRPYLRVSTAVAPITGLDMRRALVFNWQSRVGYLAIGDLDGVPHLQLCENRPYEGLDAAEIDRLILEIGGVGDRMERTLSAGGDLY</sequence>
<evidence type="ECO:0000313" key="3">
    <source>
        <dbReference type="Proteomes" id="UP000249447"/>
    </source>
</evidence>
<dbReference type="Proteomes" id="UP000249447">
    <property type="component" value="Chromosome"/>
</dbReference>
<evidence type="ECO:0000313" key="4">
    <source>
        <dbReference type="Proteomes" id="UP000320431"/>
    </source>
</evidence>
<reference evidence="2 4" key="2">
    <citation type="submission" date="2019-10" db="EMBL/GenBank/DDBJ databases">
        <title>Lysobacter alkalisoli sp. nov., isolated from saline-alkaline soil.</title>
        <authorList>
            <person name="Sun J.-Q."/>
        </authorList>
    </citation>
    <scope>NUCLEOTIDE SEQUENCE [LARGE SCALE GENOMIC DNA]</scope>
    <source>
        <strain evidence="2 4">KCTC 42381</strain>
    </source>
</reference>
<reference evidence="1 3" key="1">
    <citation type="submission" date="2018-05" db="EMBL/GenBank/DDBJ databases">
        <title>The complete genome of Lysobacter maris HZ9B, a marine bacterium antagonistic against terrestrial plant pathogens.</title>
        <authorList>
            <person name="Zhang X.-Q."/>
        </authorList>
    </citation>
    <scope>NUCLEOTIDE SEQUENCE [LARGE SCALE GENOMIC DNA]</scope>
    <source>
        <strain evidence="1 3">HZ9B</strain>
    </source>
</reference>
<organism evidence="1 3">
    <name type="scientific">Marilutibacter maris</name>
    <dbReference type="NCBI Taxonomy" id="1605891"/>
    <lineage>
        <taxon>Bacteria</taxon>
        <taxon>Pseudomonadati</taxon>
        <taxon>Pseudomonadota</taxon>
        <taxon>Gammaproteobacteria</taxon>
        <taxon>Lysobacterales</taxon>
        <taxon>Lysobacteraceae</taxon>
        <taxon>Marilutibacter</taxon>
    </lineage>
</organism>
<dbReference type="OrthoDB" id="5965919at2"/>
<dbReference type="EMBL" id="VICD02000304">
    <property type="protein sequence ID" value="KAB8165666.1"/>
    <property type="molecule type" value="Genomic_DNA"/>
</dbReference>
<keyword evidence="3" id="KW-1185">Reference proteome</keyword>
<dbReference type="RefSeq" id="WP_111265922.1">
    <property type="nucleotide sequence ID" value="NZ_CP029843.1"/>
</dbReference>
<accession>A0A2U9T6D7</accession>
<evidence type="ECO:0008006" key="5">
    <source>
        <dbReference type="Google" id="ProtNLM"/>
    </source>
</evidence>
<proteinExistence type="predicted"/>
<protein>
    <recommendedName>
        <fullName evidence="5">YbjN domain-containing protein</fullName>
    </recommendedName>
</protein>
<dbReference type="EMBL" id="CP029843">
    <property type="protein sequence ID" value="AWV06777.1"/>
    <property type="molecule type" value="Genomic_DNA"/>
</dbReference>
<evidence type="ECO:0000313" key="2">
    <source>
        <dbReference type="EMBL" id="KAB8165666.1"/>
    </source>
</evidence>
<dbReference type="KEGG" id="lmb:C9I47_1060"/>
<dbReference type="AlphaFoldDB" id="A0A2U9T6D7"/>
<dbReference type="Proteomes" id="UP000320431">
    <property type="component" value="Unassembled WGS sequence"/>
</dbReference>
<evidence type="ECO:0000313" key="1">
    <source>
        <dbReference type="EMBL" id="AWV06777.1"/>
    </source>
</evidence>